<dbReference type="Proteomes" id="UP000230002">
    <property type="component" value="Unassembled WGS sequence"/>
</dbReference>
<gene>
    <name evidence="1" type="ORF">GSI_14286</name>
</gene>
<dbReference type="OrthoDB" id="2836053at2759"/>
<evidence type="ECO:0008006" key="3">
    <source>
        <dbReference type="Google" id="ProtNLM"/>
    </source>
</evidence>
<name>A0A2G8RSP5_9APHY</name>
<keyword evidence="2" id="KW-1185">Reference proteome</keyword>
<sequence length="383" mass="42376">MSTLSIAATAVPVPSSSRSSEPCPPFIPSELVSLILLKLWEGPWTPQDRLDLLKNVAFVNHTWLALAVGIACQDIHITSTRSARAFLRLLSNRSAPQQADDLFTREGSRVVREACRSISFYVDRRLPYSPGAWSTGRPVPEIVAMRMGVGDDAAEAISLVLDTLSASGWDCLPNLRHIGLQYYGCGPEDALGHLERGTFPPQVTRLSVDYTFTTQDDQFTMTGWSSARSRARFLGLLSAAQLSPHTGTRSTARVPTLRQLSLSQVKLGVIEAFLEVCPGVERLELTDPQSGELDYLVPLPAAVRTLVLRHRGGVALSDWWFLRTDSLVPRLFREGPRKPLVVLRAGAVGDAEYFRWFKRDFARGNPGADIVHEREENVLKPSF</sequence>
<evidence type="ECO:0000313" key="2">
    <source>
        <dbReference type="Proteomes" id="UP000230002"/>
    </source>
</evidence>
<evidence type="ECO:0000313" key="1">
    <source>
        <dbReference type="EMBL" id="PIL24530.1"/>
    </source>
</evidence>
<proteinExistence type="predicted"/>
<reference evidence="1 2" key="1">
    <citation type="journal article" date="2015" name="Sci. Rep.">
        <title>Chromosome-level genome map provides insights into diverse defense mechanisms in the medicinal fungus Ganoderma sinense.</title>
        <authorList>
            <person name="Zhu Y."/>
            <person name="Xu J."/>
            <person name="Sun C."/>
            <person name="Zhou S."/>
            <person name="Xu H."/>
            <person name="Nelson D.R."/>
            <person name="Qian J."/>
            <person name="Song J."/>
            <person name="Luo H."/>
            <person name="Xiang L."/>
            <person name="Li Y."/>
            <person name="Xu Z."/>
            <person name="Ji A."/>
            <person name="Wang L."/>
            <person name="Lu S."/>
            <person name="Hayward A."/>
            <person name="Sun W."/>
            <person name="Li X."/>
            <person name="Schwartz D.C."/>
            <person name="Wang Y."/>
            <person name="Chen S."/>
        </authorList>
    </citation>
    <scope>NUCLEOTIDE SEQUENCE [LARGE SCALE GENOMIC DNA]</scope>
    <source>
        <strain evidence="1 2">ZZ0214-1</strain>
    </source>
</reference>
<protein>
    <recommendedName>
        <fullName evidence="3">F-box domain-containing protein</fullName>
    </recommendedName>
</protein>
<accession>A0A2G8RSP5</accession>
<organism evidence="1 2">
    <name type="scientific">Ganoderma sinense ZZ0214-1</name>
    <dbReference type="NCBI Taxonomy" id="1077348"/>
    <lineage>
        <taxon>Eukaryota</taxon>
        <taxon>Fungi</taxon>
        <taxon>Dikarya</taxon>
        <taxon>Basidiomycota</taxon>
        <taxon>Agaricomycotina</taxon>
        <taxon>Agaricomycetes</taxon>
        <taxon>Polyporales</taxon>
        <taxon>Polyporaceae</taxon>
        <taxon>Ganoderma</taxon>
    </lineage>
</organism>
<dbReference type="EMBL" id="AYKW01000067">
    <property type="protein sequence ID" value="PIL24530.1"/>
    <property type="molecule type" value="Genomic_DNA"/>
</dbReference>
<dbReference type="AlphaFoldDB" id="A0A2G8RSP5"/>
<comment type="caution">
    <text evidence="1">The sequence shown here is derived from an EMBL/GenBank/DDBJ whole genome shotgun (WGS) entry which is preliminary data.</text>
</comment>